<keyword evidence="3" id="KW-1185">Reference proteome</keyword>
<keyword evidence="1" id="KW-0812">Transmembrane</keyword>
<keyword evidence="1" id="KW-0472">Membrane</keyword>
<name>A0A1B0B9D1_9MUSC</name>
<dbReference type="EMBL" id="JXJN01010362">
    <property type="status" value="NOT_ANNOTATED_CDS"/>
    <property type="molecule type" value="Genomic_DNA"/>
</dbReference>
<organism evidence="2 3">
    <name type="scientific">Glossina palpalis gambiensis</name>
    <dbReference type="NCBI Taxonomy" id="67801"/>
    <lineage>
        <taxon>Eukaryota</taxon>
        <taxon>Metazoa</taxon>
        <taxon>Ecdysozoa</taxon>
        <taxon>Arthropoda</taxon>
        <taxon>Hexapoda</taxon>
        <taxon>Insecta</taxon>
        <taxon>Pterygota</taxon>
        <taxon>Neoptera</taxon>
        <taxon>Endopterygota</taxon>
        <taxon>Diptera</taxon>
        <taxon>Brachycera</taxon>
        <taxon>Muscomorpha</taxon>
        <taxon>Hippoboscoidea</taxon>
        <taxon>Glossinidae</taxon>
        <taxon>Glossina</taxon>
    </lineage>
</organism>
<evidence type="ECO:0000313" key="2">
    <source>
        <dbReference type="EnsemblMetazoa" id="GPPI022992-PA"/>
    </source>
</evidence>
<proteinExistence type="predicted"/>
<protein>
    <submittedName>
        <fullName evidence="2">Uncharacterized protein</fullName>
    </submittedName>
</protein>
<evidence type="ECO:0000313" key="3">
    <source>
        <dbReference type="Proteomes" id="UP000092460"/>
    </source>
</evidence>
<reference evidence="2" key="2">
    <citation type="submission" date="2020-05" db="UniProtKB">
        <authorList>
            <consortium name="EnsemblMetazoa"/>
        </authorList>
    </citation>
    <scope>IDENTIFICATION</scope>
    <source>
        <strain evidence="2">IAEA</strain>
    </source>
</reference>
<feature type="transmembrane region" description="Helical" evidence="1">
    <location>
        <begin position="72"/>
        <end position="105"/>
    </location>
</feature>
<evidence type="ECO:0000256" key="1">
    <source>
        <dbReference type="SAM" id="Phobius"/>
    </source>
</evidence>
<sequence length="131" mass="14075">MPPFFIEWNFISYVMDFILKTTTKIKDSIYDASKLNNEKKKGRPALSYTTEISWLLISPHFGRNNSYLRLKITAAAAAAAAAVAAASVAAAAGAVIATATSAIIATIRNSNKRPNIQSLHGIVIYAAVQCT</sequence>
<reference evidence="3" key="1">
    <citation type="submission" date="2015-01" db="EMBL/GenBank/DDBJ databases">
        <authorList>
            <person name="Aksoy S."/>
            <person name="Warren W."/>
            <person name="Wilson R.K."/>
        </authorList>
    </citation>
    <scope>NUCLEOTIDE SEQUENCE [LARGE SCALE GENOMIC DNA]</scope>
    <source>
        <strain evidence="3">IAEA</strain>
    </source>
</reference>
<dbReference type="VEuPathDB" id="VectorBase:GPPI022992"/>
<accession>A0A1B0B9D1</accession>
<dbReference type="Proteomes" id="UP000092460">
    <property type="component" value="Unassembled WGS sequence"/>
</dbReference>
<dbReference type="AlphaFoldDB" id="A0A1B0B9D1"/>
<keyword evidence="1" id="KW-1133">Transmembrane helix</keyword>
<dbReference type="EnsemblMetazoa" id="GPPI022992-RA">
    <property type="protein sequence ID" value="GPPI022992-PA"/>
    <property type="gene ID" value="GPPI022992"/>
</dbReference>